<feature type="transmembrane region" description="Helical" evidence="7">
    <location>
        <begin position="116"/>
        <end position="136"/>
    </location>
</feature>
<comment type="subcellular location">
    <subcellularLocation>
        <location evidence="1 7">Cell membrane</location>
        <topology evidence="1 7">Multi-pass membrane protein</topology>
    </subcellularLocation>
</comment>
<evidence type="ECO:0000313" key="10">
    <source>
        <dbReference type="Proteomes" id="UP001332192"/>
    </source>
</evidence>
<organism evidence="9 10">
    <name type="scientific">Carboxydichorda subterranea</name>
    <dbReference type="NCBI Taxonomy" id="3109565"/>
    <lineage>
        <taxon>Bacteria</taxon>
        <taxon>Bacillati</taxon>
        <taxon>Bacillota</taxon>
        <taxon>Limnochordia</taxon>
        <taxon>Limnochordales</taxon>
        <taxon>Geochordaceae</taxon>
        <taxon>Carboxydichorda</taxon>
    </lineage>
</organism>
<evidence type="ECO:0000256" key="6">
    <source>
        <dbReference type="ARBA" id="ARBA00023136"/>
    </source>
</evidence>
<protein>
    <submittedName>
        <fullName evidence="9">Carbohydrate ABC transporter permease</fullName>
    </submittedName>
</protein>
<evidence type="ECO:0000259" key="8">
    <source>
        <dbReference type="PROSITE" id="PS50928"/>
    </source>
</evidence>
<keyword evidence="2 7" id="KW-0813">Transport</keyword>
<dbReference type="PROSITE" id="PS50928">
    <property type="entry name" value="ABC_TM1"/>
    <property type="match status" value="1"/>
</dbReference>
<dbReference type="Gene3D" id="1.10.3720.10">
    <property type="entry name" value="MetI-like"/>
    <property type="match status" value="1"/>
</dbReference>
<dbReference type="InterPro" id="IPR000515">
    <property type="entry name" value="MetI-like"/>
</dbReference>
<keyword evidence="6 7" id="KW-0472">Membrane</keyword>
<feature type="transmembrane region" description="Helical" evidence="7">
    <location>
        <begin position="157"/>
        <end position="179"/>
    </location>
</feature>
<feature type="transmembrane region" description="Helical" evidence="7">
    <location>
        <begin position="185"/>
        <end position="205"/>
    </location>
</feature>
<accession>A0ABZ1C2C5</accession>
<dbReference type="PANTHER" id="PTHR32243">
    <property type="entry name" value="MALTOSE TRANSPORT SYSTEM PERMEASE-RELATED"/>
    <property type="match status" value="1"/>
</dbReference>
<gene>
    <name evidence="9" type="ORF">U7230_08630</name>
</gene>
<evidence type="ECO:0000256" key="4">
    <source>
        <dbReference type="ARBA" id="ARBA00022692"/>
    </source>
</evidence>
<dbReference type="EMBL" id="CP141615">
    <property type="protein sequence ID" value="WRP18945.1"/>
    <property type="molecule type" value="Genomic_DNA"/>
</dbReference>
<dbReference type="CDD" id="cd06261">
    <property type="entry name" value="TM_PBP2"/>
    <property type="match status" value="1"/>
</dbReference>
<feature type="transmembrane region" description="Helical" evidence="7">
    <location>
        <begin position="40"/>
        <end position="70"/>
    </location>
</feature>
<feature type="transmembrane region" description="Helical" evidence="7">
    <location>
        <begin position="91"/>
        <end position="110"/>
    </location>
</feature>
<evidence type="ECO:0000256" key="3">
    <source>
        <dbReference type="ARBA" id="ARBA00022475"/>
    </source>
</evidence>
<comment type="similarity">
    <text evidence="7">Belongs to the binding-protein-dependent transport system permease family.</text>
</comment>
<keyword evidence="3" id="KW-1003">Cell membrane</keyword>
<evidence type="ECO:0000256" key="7">
    <source>
        <dbReference type="RuleBase" id="RU363032"/>
    </source>
</evidence>
<keyword evidence="5 7" id="KW-1133">Transmembrane helix</keyword>
<keyword evidence="4 7" id="KW-0812">Transmembrane</keyword>
<dbReference type="Proteomes" id="UP001332192">
    <property type="component" value="Chromosome"/>
</dbReference>
<evidence type="ECO:0000256" key="1">
    <source>
        <dbReference type="ARBA" id="ARBA00004651"/>
    </source>
</evidence>
<dbReference type="PANTHER" id="PTHR32243:SF18">
    <property type="entry name" value="INNER MEMBRANE ABC TRANSPORTER PERMEASE PROTEIN YCJP"/>
    <property type="match status" value="1"/>
</dbReference>
<dbReference type="SUPFAM" id="SSF161098">
    <property type="entry name" value="MetI-like"/>
    <property type="match status" value="1"/>
</dbReference>
<dbReference type="InterPro" id="IPR050901">
    <property type="entry name" value="BP-dep_ABC_trans_perm"/>
</dbReference>
<evidence type="ECO:0000313" key="9">
    <source>
        <dbReference type="EMBL" id="WRP18945.1"/>
    </source>
</evidence>
<proteinExistence type="inferred from homology"/>
<reference evidence="9 10" key="1">
    <citation type="journal article" date="2024" name="Front. Microbiol.">
        <title>Novel thermophilic genera Geochorda gen. nov. and Carboxydochorda gen. nov. from the deep terrestrial subsurface reveal the ecophysiological diversity in the class Limnochordia.</title>
        <authorList>
            <person name="Karnachuk O.V."/>
            <person name="Lukina A.P."/>
            <person name="Avakyan M.R."/>
            <person name="Kadnikov V.V."/>
            <person name="Begmatov S."/>
            <person name="Beletsky A.V."/>
            <person name="Vlasova K.G."/>
            <person name="Novikov A.A."/>
            <person name="Shcherbakova V.A."/>
            <person name="Mardanov A.V."/>
            <person name="Ravin N.V."/>
        </authorList>
    </citation>
    <scope>NUCLEOTIDE SEQUENCE [LARGE SCALE GENOMIC DNA]</scope>
    <source>
        <strain evidence="9 10">L945</strain>
    </source>
</reference>
<feature type="transmembrane region" description="Helical" evidence="7">
    <location>
        <begin position="217"/>
        <end position="236"/>
    </location>
</feature>
<name>A0ABZ1C2C5_9FIRM</name>
<sequence length="251" mass="27087">MPALWLLSVSVRPAYALFEPSLIPPAIDLSAYGKVLRSSAFRAGVLNSLLVASCVTVIAVIAGLLAAYGLSRFRSRATRALLGGMLAPKMFPPILLAISYFAVFTSLGLYDTPWAVVLANVSGILPFTVWTLFNYLDTIPRELDEAAFVDGASKFRTLVSVVAPSALPGLVAISVYAFVLAWNEFLFGYLFLVTPARQVTTVYIAGFIGQFQTDYRMMIASTVLFSMPLVVIFLSVQRGLVKGLTAGAVKQ</sequence>
<keyword evidence="10" id="KW-1185">Reference proteome</keyword>
<dbReference type="Pfam" id="PF00528">
    <property type="entry name" value="BPD_transp_1"/>
    <property type="match status" value="1"/>
</dbReference>
<evidence type="ECO:0000256" key="2">
    <source>
        <dbReference type="ARBA" id="ARBA00022448"/>
    </source>
</evidence>
<evidence type="ECO:0000256" key="5">
    <source>
        <dbReference type="ARBA" id="ARBA00022989"/>
    </source>
</evidence>
<feature type="domain" description="ABC transmembrane type-1" evidence="8">
    <location>
        <begin position="45"/>
        <end position="236"/>
    </location>
</feature>
<dbReference type="RefSeq" id="WP_324718215.1">
    <property type="nucleotide sequence ID" value="NZ_CP141615.1"/>
</dbReference>
<dbReference type="InterPro" id="IPR035906">
    <property type="entry name" value="MetI-like_sf"/>
</dbReference>